<keyword evidence="2" id="KW-1185">Reference proteome</keyword>
<sequence length="58" mass="6773">MRFLEEYFDNFTPDAHLNILLKVFSIRSGVSNPRGRPSVSLLYFAVRNARNARCEVFH</sequence>
<evidence type="ECO:0000313" key="2">
    <source>
        <dbReference type="Proteomes" id="UP001152519"/>
    </source>
</evidence>
<accession>A0A9W4DY45</accession>
<reference evidence="1" key="1">
    <citation type="submission" date="2021-05" db="EMBL/GenBank/DDBJ databases">
        <authorList>
            <person name="Arsene-Ploetze F."/>
        </authorList>
    </citation>
    <scope>NUCLEOTIDE SEQUENCE</scope>
    <source>
        <strain evidence="1">DSM 42138</strain>
    </source>
</reference>
<proteinExistence type="predicted"/>
<dbReference type="AlphaFoldDB" id="A0A9W4DY45"/>
<comment type="caution">
    <text evidence="1">The sequence shown here is derived from an EMBL/GenBank/DDBJ whole genome shotgun (WGS) entry which is preliminary data.</text>
</comment>
<dbReference type="Proteomes" id="UP001152519">
    <property type="component" value="Unassembled WGS sequence"/>
</dbReference>
<gene>
    <name evidence="1" type="ORF">SCOCK_690003</name>
</gene>
<evidence type="ECO:0000313" key="1">
    <source>
        <dbReference type="EMBL" id="CAG6398286.1"/>
    </source>
</evidence>
<protein>
    <submittedName>
        <fullName evidence="1">Uncharacterized protein</fullName>
    </submittedName>
</protein>
<dbReference type="EMBL" id="CAJSLV010000102">
    <property type="protein sequence ID" value="CAG6398286.1"/>
    <property type="molecule type" value="Genomic_DNA"/>
</dbReference>
<name>A0A9W4DY45_9ACTN</name>
<organism evidence="1 2">
    <name type="scientific">Actinacidiphila cocklensis</name>
    <dbReference type="NCBI Taxonomy" id="887465"/>
    <lineage>
        <taxon>Bacteria</taxon>
        <taxon>Bacillati</taxon>
        <taxon>Actinomycetota</taxon>
        <taxon>Actinomycetes</taxon>
        <taxon>Kitasatosporales</taxon>
        <taxon>Streptomycetaceae</taxon>
        <taxon>Actinacidiphila</taxon>
    </lineage>
</organism>